<dbReference type="Proteomes" id="UP001472677">
    <property type="component" value="Unassembled WGS sequence"/>
</dbReference>
<name>A0ABR2A8P8_9ROSI</name>
<accession>A0ABR2A8P8</accession>
<comment type="caution">
    <text evidence="1">The sequence shown here is derived from an EMBL/GenBank/DDBJ whole genome shotgun (WGS) entry which is preliminary data.</text>
</comment>
<organism evidence="1 2">
    <name type="scientific">Hibiscus sabdariffa</name>
    <name type="common">roselle</name>
    <dbReference type="NCBI Taxonomy" id="183260"/>
    <lineage>
        <taxon>Eukaryota</taxon>
        <taxon>Viridiplantae</taxon>
        <taxon>Streptophyta</taxon>
        <taxon>Embryophyta</taxon>
        <taxon>Tracheophyta</taxon>
        <taxon>Spermatophyta</taxon>
        <taxon>Magnoliopsida</taxon>
        <taxon>eudicotyledons</taxon>
        <taxon>Gunneridae</taxon>
        <taxon>Pentapetalae</taxon>
        <taxon>rosids</taxon>
        <taxon>malvids</taxon>
        <taxon>Malvales</taxon>
        <taxon>Malvaceae</taxon>
        <taxon>Malvoideae</taxon>
        <taxon>Hibiscus</taxon>
    </lineage>
</organism>
<dbReference type="EMBL" id="JBBPBM010000928">
    <property type="protein sequence ID" value="KAK8489383.1"/>
    <property type="molecule type" value="Genomic_DNA"/>
</dbReference>
<keyword evidence="2" id="KW-1185">Reference proteome</keyword>
<gene>
    <name evidence="1" type="ORF">V6N12_073025</name>
</gene>
<evidence type="ECO:0000313" key="1">
    <source>
        <dbReference type="EMBL" id="KAK8489383.1"/>
    </source>
</evidence>
<reference evidence="1 2" key="1">
    <citation type="journal article" date="2024" name="G3 (Bethesda)">
        <title>Genome assembly of Hibiscus sabdariffa L. provides insights into metabolisms of medicinal natural products.</title>
        <authorList>
            <person name="Kim T."/>
        </authorList>
    </citation>
    <scope>NUCLEOTIDE SEQUENCE [LARGE SCALE GENOMIC DNA]</scope>
    <source>
        <strain evidence="1">TK-2024</strain>
        <tissue evidence="1">Old leaves</tissue>
    </source>
</reference>
<sequence length="79" mass="8844">MNLSLKAIEKSVAVQRTAACSPSIWSPPLDLWIKLNTKSACREEDGFASWGGVAQDRLSSWRFEFNKFIGIRSVIDAEL</sequence>
<proteinExistence type="predicted"/>
<protein>
    <submittedName>
        <fullName evidence="1">Uncharacterized protein</fullName>
    </submittedName>
</protein>
<evidence type="ECO:0000313" key="2">
    <source>
        <dbReference type="Proteomes" id="UP001472677"/>
    </source>
</evidence>